<reference evidence="4 5" key="1">
    <citation type="submission" date="2018-04" db="EMBL/GenBank/DDBJ databases">
        <title>Genomic Encyclopedia of Type Strains, Phase IV (KMG-IV): sequencing the most valuable type-strain genomes for metagenomic binning, comparative biology and taxonomic classification.</title>
        <authorList>
            <person name="Goeker M."/>
        </authorList>
    </citation>
    <scope>NUCLEOTIDE SEQUENCE [LARGE SCALE GENOMIC DNA]</scope>
    <source>
        <strain evidence="4 5">DSM 28795</strain>
    </source>
</reference>
<dbReference type="PANTHER" id="PTHR43343:SF3">
    <property type="entry name" value="PROTEASE DO-LIKE 8, CHLOROPLASTIC"/>
    <property type="match status" value="1"/>
</dbReference>
<evidence type="ECO:0000313" key="4">
    <source>
        <dbReference type="EMBL" id="PVY85019.1"/>
    </source>
</evidence>
<organism evidence="4 5">
    <name type="scientific">Convivina intestini</name>
    <dbReference type="NCBI Taxonomy" id="1505726"/>
    <lineage>
        <taxon>Bacteria</taxon>
        <taxon>Bacillati</taxon>
        <taxon>Bacillota</taxon>
        <taxon>Bacilli</taxon>
        <taxon>Lactobacillales</taxon>
        <taxon>Lactobacillaceae</taxon>
        <taxon>Convivina</taxon>
    </lineage>
</organism>
<evidence type="ECO:0000313" key="5">
    <source>
        <dbReference type="Proteomes" id="UP000245433"/>
    </source>
</evidence>
<keyword evidence="2" id="KW-0378">Hydrolase</keyword>
<comment type="caution">
    <text evidence="4">The sequence shown here is derived from an EMBL/GenBank/DDBJ whole genome shotgun (WGS) entry which is preliminary data.</text>
</comment>
<dbReference type="Gene3D" id="2.40.10.120">
    <property type="match status" value="1"/>
</dbReference>
<dbReference type="PANTHER" id="PTHR43343">
    <property type="entry name" value="PEPTIDASE S12"/>
    <property type="match status" value="1"/>
</dbReference>
<dbReference type="EMBL" id="QEKT01000003">
    <property type="protein sequence ID" value="PVY85019.1"/>
    <property type="molecule type" value="Genomic_DNA"/>
</dbReference>
<evidence type="ECO:0000256" key="1">
    <source>
        <dbReference type="ARBA" id="ARBA00022670"/>
    </source>
</evidence>
<dbReference type="Proteomes" id="UP000245433">
    <property type="component" value="Unassembled WGS sequence"/>
</dbReference>
<dbReference type="InterPro" id="IPR009003">
    <property type="entry name" value="Peptidase_S1_PA"/>
</dbReference>
<dbReference type="AlphaFoldDB" id="A0A2U1DBP8"/>
<evidence type="ECO:0000256" key="2">
    <source>
        <dbReference type="ARBA" id="ARBA00022801"/>
    </source>
</evidence>
<dbReference type="PRINTS" id="PR00834">
    <property type="entry name" value="PROTEASES2C"/>
</dbReference>
<sequence>MKNKELLGIAILAAGIGAGVVYSGLQPNSWYQMSLSQSAHHDSAGTTTVAKTAYVSNDPATQAYDKVKASVVTVQNLQKKASLSQGIEAFLNQNKSQNNDNLETASEGSGVVYKISDGYAYIITNNHVVDGSAAIQLINADGQKIQAEVVGTDAGKDLAIVKAKTDILKTAATFGAVDKLKAGQSVLAIGSPLGSAYASTMTSGIISAPRRELSSKDTGGTALTTIQTDAAINPGNSGGALVNLDGQVIGINSAKISASSDGTSVEGIGFAIPADIVQNFINQNEK</sequence>
<dbReference type="OrthoDB" id="9758917at2"/>
<accession>A0A2U1DBP8</accession>
<keyword evidence="3" id="KW-0720">Serine protease</keyword>
<gene>
    <name evidence="4" type="ORF">C7384_10338</name>
</gene>
<name>A0A2U1DBP8_9LACO</name>
<dbReference type="SUPFAM" id="SSF50494">
    <property type="entry name" value="Trypsin-like serine proteases"/>
    <property type="match status" value="1"/>
</dbReference>
<protein>
    <submittedName>
        <fullName evidence="4">Trypsin-like peptidase</fullName>
    </submittedName>
</protein>
<dbReference type="RefSeq" id="WP_089938560.1">
    <property type="nucleotide sequence ID" value="NZ_CAKOEX010000003.1"/>
</dbReference>
<dbReference type="GO" id="GO:0006508">
    <property type="term" value="P:proteolysis"/>
    <property type="evidence" value="ECO:0007669"/>
    <property type="project" value="UniProtKB-KW"/>
</dbReference>
<dbReference type="Pfam" id="PF13365">
    <property type="entry name" value="Trypsin_2"/>
    <property type="match status" value="1"/>
</dbReference>
<keyword evidence="1" id="KW-0645">Protease</keyword>
<dbReference type="GO" id="GO:0004252">
    <property type="term" value="F:serine-type endopeptidase activity"/>
    <property type="evidence" value="ECO:0007669"/>
    <property type="project" value="InterPro"/>
</dbReference>
<evidence type="ECO:0000256" key="3">
    <source>
        <dbReference type="ARBA" id="ARBA00022825"/>
    </source>
</evidence>
<dbReference type="InterPro" id="IPR051201">
    <property type="entry name" value="Chloro_Bact_Ser_Proteases"/>
</dbReference>
<keyword evidence="5" id="KW-1185">Reference proteome</keyword>
<proteinExistence type="predicted"/>
<dbReference type="InterPro" id="IPR001940">
    <property type="entry name" value="Peptidase_S1C"/>
</dbReference>